<keyword evidence="1" id="KW-0472">Membrane</keyword>
<dbReference type="Proteomes" id="UP001324993">
    <property type="component" value="Chromosome"/>
</dbReference>
<sequence>MTDLLVRILRLRVALLGLVGFALIAYLSWRPSPDLTDITWLPNWLSTWSNLPGNWDRRTFVPHFLLSSYIAAEMTWSFRHSKSLPFLLWILGVYALGALLIMTECAQVWIPGRFASWSDMRWGGLGILLGGWPIFVKSIICSIREALTTER</sequence>
<protein>
    <recommendedName>
        <fullName evidence="4">VanZ-like domain-containing protein</fullName>
    </recommendedName>
</protein>
<name>A0ABZ0RMP4_9BACT</name>
<gene>
    <name evidence="2" type="ORF">SH580_06625</name>
</gene>
<evidence type="ECO:0000313" key="3">
    <source>
        <dbReference type="Proteomes" id="UP001324993"/>
    </source>
</evidence>
<reference evidence="2 3" key="1">
    <citation type="submission" date="2023-11" db="EMBL/GenBank/DDBJ databases">
        <title>Coraliomargarita sp. nov., isolated from marine algae.</title>
        <authorList>
            <person name="Lee J.K."/>
            <person name="Baek J.H."/>
            <person name="Kim J.M."/>
            <person name="Choi D.G."/>
            <person name="Jeon C.O."/>
        </authorList>
    </citation>
    <scope>NUCLEOTIDE SEQUENCE [LARGE SCALE GENOMIC DNA]</scope>
    <source>
        <strain evidence="2 3">J2-16</strain>
    </source>
</reference>
<dbReference type="EMBL" id="CP138858">
    <property type="protein sequence ID" value="WPJ97382.1"/>
    <property type="molecule type" value="Genomic_DNA"/>
</dbReference>
<accession>A0ABZ0RMP4</accession>
<keyword evidence="1" id="KW-0812">Transmembrane</keyword>
<keyword evidence="1" id="KW-1133">Transmembrane helix</keyword>
<dbReference type="RefSeq" id="WP_319834226.1">
    <property type="nucleotide sequence ID" value="NZ_CP138858.1"/>
</dbReference>
<keyword evidence="3" id="KW-1185">Reference proteome</keyword>
<feature type="transmembrane region" description="Helical" evidence="1">
    <location>
        <begin position="122"/>
        <end position="143"/>
    </location>
</feature>
<evidence type="ECO:0000313" key="2">
    <source>
        <dbReference type="EMBL" id="WPJ97382.1"/>
    </source>
</evidence>
<evidence type="ECO:0008006" key="4">
    <source>
        <dbReference type="Google" id="ProtNLM"/>
    </source>
</evidence>
<proteinExistence type="predicted"/>
<evidence type="ECO:0000256" key="1">
    <source>
        <dbReference type="SAM" id="Phobius"/>
    </source>
</evidence>
<feature type="transmembrane region" description="Helical" evidence="1">
    <location>
        <begin position="12"/>
        <end position="29"/>
    </location>
</feature>
<organism evidence="2 3">
    <name type="scientific">Coraliomargarita algicola</name>
    <dbReference type="NCBI Taxonomy" id="3092156"/>
    <lineage>
        <taxon>Bacteria</taxon>
        <taxon>Pseudomonadati</taxon>
        <taxon>Verrucomicrobiota</taxon>
        <taxon>Opitutia</taxon>
        <taxon>Puniceicoccales</taxon>
        <taxon>Coraliomargaritaceae</taxon>
        <taxon>Coraliomargarita</taxon>
    </lineage>
</organism>
<feature type="transmembrane region" description="Helical" evidence="1">
    <location>
        <begin position="86"/>
        <end position="110"/>
    </location>
</feature>